<reference evidence="5 6" key="1">
    <citation type="submission" date="2022-08" db="EMBL/GenBank/DDBJ databases">
        <title>novel species in genus Aeromicrobium.</title>
        <authorList>
            <person name="Ye L."/>
        </authorList>
    </citation>
    <scope>NUCLEOTIDE SEQUENCE [LARGE SCALE GENOMIC DNA]</scope>
    <source>
        <strain evidence="6">zg-Y1379</strain>
    </source>
</reference>
<comment type="similarity">
    <text evidence="1 3">Belongs to the type-B carboxylesterase/lipase family.</text>
</comment>
<dbReference type="PROSITE" id="PS00122">
    <property type="entry name" value="CARBOXYLESTERASE_B_1"/>
    <property type="match status" value="1"/>
</dbReference>
<dbReference type="InterPro" id="IPR019826">
    <property type="entry name" value="Carboxylesterase_B_AS"/>
</dbReference>
<dbReference type="RefSeq" id="WP_232399436.1">
    <property type="nucleotide sequence ID" value="NZ_CP102173.1"/>
</dbReference>
<feature type="domain" description="Carboxylesterase type B" evidence="4">
    <location>
        <begin position="6"/>
        <end position="354"/>
    </location>
</feature>
<dbReference type="Proteomes" id="UP001316184">
    <property type="component" value="Chromosome"/>
</dbReference>
<proteinExistence type="inferred from homology"/>
<evidence type="ECO:0000256" key="2">
    <source>
        <dbReference type="ARBA" id="ARBA00022801"/>
    </source>
</evidence>
<dbReference type="Gene3D" id="3.40.50.1820">
    <property type="entry name" value="alpha/beta hydrolase"/>
    <property type="match status" value="1"/>
</dbReference>
<protein>
    <recommendedName>
        <fullName evidence="3">Carboxylic ester hydrolase</fullName>
        <ecNumber evidence="3">3.1.1.-</ecNumber>
    </recommendedName>
</protein>
<name>A0ABY5MDT0_9ACTN</name>
<evidence type="ECO:0000256" key="3">
    <source>
        <dbReference type="RuleBase" id="RU361235"/>
    </source>
</evidence>
<evidence type="ECO:0000313" key="6">
    <source>
        <dbReference type="Proteomes" id="UP001316184"/>
    </source>
</evidence>
<dbReference type="InterPro" id="IPR050309">
    <property type="entry name" value="Type-B_Carboxylest/Lipase"/>
</dbReference>
<dbReference type="InterPro" id="IPR002018">
    <property type="entry name" value="CarbesteraseB"/>
</dbReference>
<evidence type="ECO:0000313" key="5">
    <source>
        <dbReference type="EMBL" id="UUP15384.1"/>
    </source>
</evidence>
<evidence type="ECO:0000259" key="4">
    <source>
        <dbReference type="Pfam" id="PF00135"/>
    </source>
</evidence>
<dbReference type="Pfam" id="PF00135">
    <property type="entry name" value="COesterase"/>
    <property type="match status" value="1"/>
</dbReference>
<dbReference type="InterPro" id="IPR029058">
    <property type="entry name" value="AB_hydrolase_fold"/>
</dbReference>
<dbReference type="InterPro" id="IPR019819">
    <property type="entry name" value="Carboxylesterase_B_CS"/>
</dbReference>
<dbReference type="SUPFAM" id="SSF53474">
    <property type="entry name" value="alpha/beta-Hydrolases"/>
    <property type="match status" value="1"/>
</dbReference>
<keyword evidence="6" id="KW-1185">Reference proteome</keyword>
<sequence>MTGLTETVETTHGRIQGTFESNGVRVFRGVPYGADTGGANRFLPPKSPEPWTGVREATTFGPACPTDPSAAADGSQLGLDLFNEAAQEILDEDCLTLNVWTPSTTDDARRPVMVWFHGGAFAIGSGHDAPYHGYAIARRDDAVVVSITHRLNIFGHLYLGDAFGDEYRSSGNVGMLDLAAGLAWVRDNIAAFGGDPQNVTIFGSSGGGAKIAFSMAMPAFDGLYRRAIIQSGHDLWKHNSPEAAKGFSQLVLDQLGIATGEAHKLRELSTDDLTAACTVAARAMVRDPAAGATPSVNWDWFCPVIDGVDIPQHPQAAIASGSRSDVDLMIGSARFDHWNGLAEIDHGLGHPRTFGTMTDDDLREALRPAIGESTNTIVDVYRAENPFVPASILYATIVTDRDWRVPSIRLAEAKIAGGGSAPRVYFDKTAQVPEIIFDNLPRVGAAPGLLSQVGPAWAGFVRAGDPNHDDMPNWPRYSLEDRSTMVLDFETLVEDDPHGTERTVWIGIR</sequence>
<dbReference type="EMBL" id="CP102173">
    <property type="protein sequence ID" value="UUP15384.1"/>
    <property type="molecule type" value="Genomic_DNA"/>
</dbReference>
<dbReference type="PANTHER" id="PTHR11559">
    <property type="entry name" value="CARBOXYLESTERASE"/>
    <property type="match status" value="1"/>
</dbReference>
<evidence type="ECO:0000256" key="1">
    <source>
        <dbReference type="ARBA" id="ARBA00005964"/>
    </source>
</evidence>
<accession>A0ABY5MDT0</accession>
<dbReference type="EC" id="3.1.1.-" evidence="3"/>
<organism evidence="5 6">
    <name type="scientific">Aeromicrobium wangtongii</name>
    <dbReference type="NCBI Taxonomy" id="2969247"/>
    <lineage>
        <taxon>Bacteria</taxon>
        <taxon>Bacillati</taxon>
        <taxon>Actinomycetota</taxon>
        <taxon>Actinomycetes</taxon>
        <taxon>Propionibacteriales</taxon>
        <taxon>Nocardioidaceae</taxon>
        <taxon>Aeromicrobium</taxon>
    </lineage>
</organism>
<keyword evidence="2 3" id="KW-0378">Hydrolase</keyword>
<dbReference type="PROSITE" id="PS00941">
    <property type="entry name" value="CARBOXYLESTERASE_B_2"/>
    <property type="match status" value="1"/>
</dbReference>
<gene>
    <name evidence="5" type="ORF">NQV15_08750</name>
</gene>